<feature type="transmembrane region" description="Helical" evidence="1">
    <location>
        <begin position="138"/>
        <end position="160"/>
    </location>
</feature>
<keyword evidence="3" id="KW-1185">Reference proteome</keyword>
<dbReference type="OrthoDB" id="1453530at2"/>
<protein>
    <submittedName>
        <fullName evidence="2">Uncharacterized protein</fullName>
    </submittedName>
</protein>
<dbReference type="Proteomes" id="UP000238430">
    <property type="component" value="Unassembled WGS sequence"/>
</dbReference>
<feature type="transmembrane region" description="Helical" evidence="1">
    <location>
        <begin position="172"/>
        <end position="192"/>
    </location>
</feature>
<keyword evidence="1" id="KW-1133">Transmembrane helix</keyword>
<evidence type="ECO:0000256" key="1">
    <source>
        <dbReference type="SAM" id="Phobius"/>
    </source>
</evidence>
<keyword evidence="1" id="KW-0472">Membrane</keyword>
<feature type="transmembrane region" description="Helical" evidence="1">
    <location>
        <begin position="204"/>
        <end position="228"/>
    </location>
</feature>
<feature type="transmembrane region" description="Helical" evidence="1">
    <location>
        <begin position="12"/>
        <end position="31"/>
    </location>
</feature>
<proteinExistence type="predicted"/>
<dbReference type="RefSeq" id="WP_106678074.1">
    <property type="nucleotide sequence ID" value="NZ_JACHWV010000001.1"/>
</dbReference>
<reference evidence="2 3" key="1">
    <citation type="submission" date="2018-03" db="EMBL/GenBank/DDBJ databases">
        <title>Mesoflavibacter sp. HG37 and Mesoflavibacter sp. HG96 sp.nov., two marine bacteria isolated from seawater of Western Pacific Ocean.</title>
        <authorList>
            <person name="Cheng H."/>
            <person name="Wu Y.-H."/>
            <person name="Guo L.-L."/>
            <person name="Xu X.-W."/>
        </authorList>
    </citation>
    <scope>NUCLEOTIDE SEQUENCE [LARGE SCALE GENOMIC DNA]</scope>
    <source>
        <strain evidence="2 3">KCTC 42117</strain>
    </source>
</reference>
<feature type="transmembrane region" description="Helical" evidence="1">
    <location>
        <begin position="38"/>
        <end position="57"/>
    </location>
</feature>
<comment type="caution">
    <text evidence="2">The sequence shown here is derived from an EMBL/GenBank/DDBJ whole genome shotgun (WGS) entry which is preliminary data.</text>
</comment>
<feature type="transmembrane region" description="Helical" evidence="1">
    <location>
        <begin position="77"/>
        <end position="96"/>
    </location>
</feature>
<gene>
    <name evidence="2" type="ORF">C7H61_06010</name>
</gene>
<name>A0A2T1NGX9_9FLAO</name>
<evidence type="ECO:0000313" key="3">
    <source>
        <dbReference type="Proteomes" id="UP000238430"/>
    </source>
</evidence>
<dbReference type="EMBL" id="PXOT01000020">
    <property type="protein sequence ID" value="PSG92131.1"/>
    <property type="molecule type" value="Genomic_DNA"/>
</dbReference>
<organism evidence="2 3">
    <name type="scientific">Mesoflavibacter zeaxanthinifaciens subsp. sabulilitoris</name>
    <dbReference type="NCBI Taxonomy" id="1520893"/>
    <lineage>
        <taxon>Bacteria</taxon>
        <taxon>Pseudomonadati</taxon>
        <taxon>Bacteroidota</taxon>
        <taxon>Flavobacteriia</taxon>
        <taxon>Flavobacteriales</taxon>
        <taxon>Flavobacteriaceae</taxon>
        <taxon>Mesoflavibacter</taxon>
    </lineage>
</organism>
<feature type="transmembrane region" description="Helical" evidence="1">
    <location>
        <begin position="108"/>
        <end position="126"/>
    </location>
</feature>
<evidence type="ECO:0000313" key="2">
    <source>
        <dbReference type="EMBL" id="PSG92131.1"/>
    </source>
</evidence>
<keyword evidence="1" id="KW-0812">Transmembrane</keyword>
<accession>A0A2T1NGX9</accession>
<sequence>MEKFFIENYSYLTYFVELVAVIAGIITYKKYKGTPATFFIKIIWFSFFIELIGSYSNYYNTFDFLKPILNSIFKVNYWWFTLTYLIGVVISISIFYQKILENIRFKLFLKYLTVAYFLSAVIYLLINPDLFFSQIPPIISILAGILVLTSCVLYLIELLLTDKIINFYKSVYFYITVGLFFWWIVVTPLTFYDVYMVNSDWKYILLKWQVFLSLNFMMYIVFAVGLLISKPEKVNE</sequence>
<dbReference type="AlphaFoldDB" id="A0A2T1NGX9"/>